<keyword evidence="1" id="KW-1133">Transmembrane helix</keyword>
<keyword evidence="4" id="KW-1185">Reference proteome</keyword>
<evidence type="ECO:0000313" key="4">
    <source>
        <dbReference type="Proteomes" id="UP000316905"/>
    </source>
</evidence>
<sequence length="87" mass="9655">MSFRNLRVSQRSALGFGLIGLIVLILGVFSLKQMADIRERSSEVGTGWMPSIVALGDLSDNIMRTRIFALRLVLINDSDVDQSTRES</sequence>
<comment type="caution">
    <text evidence="3">The sequence shown here is derived from an EMBL/GenBank/DDBJ whole genome shotgun (WGS) entry which is preliminary data.</text>
</comment>
<evidence type="ECO:0000256" key="1">
    <source>
        <dbReference type="SAM" id="Phobius"/>
    </source>
</evidence>
<keyword evidence="1" id="KW-0472">Membrane</keyword>
<evidence type="ECO:0000313" key="3">
    <source>
        <dbReference type="EMBL" id="TWI46866.1"/>
    </source>
</evidence>
<dbReference type="EMBL" id="VLKY01000028">
    <property type="protein sequence ID" value="TWI46866.1"/>
    <property type="molecule type" value="Genomic_DNA"/>
</dbReference>
<gene>
    <name evidence="3" type="ORF">IQ22_04438</name>
</gene>
<dbReference type="RefSeq" id="WP_425298887.1">
    <property type="nucleotide sequence ID" value="NZ_VLKY01000028.1"/>
</dbReference>
<accession>A0A562PS19</accession>
<organism evidence="3 4">
    <name type="scientific">Pseudomonas duriflava</name>
    <dbReference type="NCBI Taxonomy" id="459528"/>
    <lineage>
        <taxon>Bacteria</taxon>
        <taxon>Pseudomonadati</taxon>
        <taxon>Pseudomonadota</taxon>
        <taxon>Gammaproteobacteria</taxon>
        <taxon>Pseudomonadales</taxon>
        <taxon>Pseudomonadaceae</taxon>
        <taxon>Pseudomonas</taxon>
    </lineage>
</organism>
<name>A0A562PS19_9PSED</name>
<reference evidence="3 4" key="1">
    <citation type="journal article" date="2015" name="Stand. Genomic Sci.">
        <title>Genomic Encyclopedia of Bacterial and Archaeal Type Strains, Phase III: the genomes of soil and plant-associated and newly described type strains.</title>
        <authorList>
            <person name="Whitman W.B."/>
            <person name="Woyke T."/>
            <person name="Klenk H.P."/>
            <person name="Zhou Y."/>
            <person name="Lilburn T.G."/>
            <person name="Beck B.J."/>
            <person name="De Vos P."/>
            <person name="Vandamme P."/>
            <person name="Eisen J.A."/>
            <person name="Garrity G."/>
            <person name="Hugenholtz P."/>
            <person name="Kyrpides N.C."/>
        </authorList>
    </citation>
    <scope>NUCLEOTIDE SEQUENCE [LARGE SCALE GENOMIC DNA]</scope>
    <source>
        <strain evidence="3 4">CGMCC 1.6858</strain>
    </source>
</reference>
<dbReference type="InterPro" id="IPR024478">
    <property type="entry name" value="HlyB_4HB_MCP"/>
</dbReference>
<proteinExistence type="predicted"/>
<keyword evidence="1" id="KW-0812">Transmembrane</keyword>
<evidence type="ECO:0000259" key="2">
    <source>
        <dbReference type="Pfam" id="PF12729"/>
    </source>
</evidence>
<feature type="domain" description="Chemotaxis methyl-accepting receptor HlyB-like 4HB MCP" evidence="2">
    <location>
        <begin position="5"/>
        <end position="82"/>
    </location>
</feature>
<dbReference type="Pfam" id="PF12729">
    <property type="entry name" value="4HB_MCP_1"/>
    <property type="match status" value="1"/>
</dbReference>
<dbReference type="AlphaFoldDB" id="A0A562PS19"/>
<protein>
    <submittedName>
        <fullName evidence="3">Methyl-accepting chemotaxis protein</fullName>
    </submittedName>
</protein>
<dbReference type="Proteomes" id="UP000316905">
    <property type="component" value="Unassembled WGS sequence"/>
</dbReference>
<feature type="transmembrane region" description="Helical" evidence="1">
    <location>
        <begin position="12"/>
        <end position="31"/>
    </location>
</feature>